<dbReference type="InterPro" id="IPR013087">
    <property type="entry name" value="Znf_C2H2_type"/>
</dbReference>
<keyword evidence="2" id="KW-0479">Metal-binding</keyword>
<feature type="domain" description="C2H2-type" evidence="10">
    <location>
        <begin position="399"/>
        <end position="426"/>
    </location>
</feature>
<dbReference type="PANTHER" id="PTHR24404">
    <property type="entry name" value="ZINC FINGER PROTEIN"/>
    <property type="match status" value="1"/>
</dbReference>
<feature type="domain" description="C2H2-type" evidence="10">
    <location>
        <begin position="310"/>
        <end position="337"/>
    </location>
</feature>
<dbReference type="InterPro" id="IPR050589">
    <property type="entry name" value="Ikaros_C2H2-ZF"/>
</dbReference>
<dbReference type="EnsemblMetazoa" id="MESCA000605-RA">
    <property type="protein sequence ID" value="MESCA000605-PA"/>
    <property type="gene ID" value="MESCA000605"/>
</dbReference>
<feature type="region of interest" description="Disordered" evidence="9">
    <location>
        <begin position="556"/>
        <end position="590"/>
    </location>
</feature>
<dbReference type="PROSITE" id="PS00028">
    <property type="entry name" value="ZINC_FINGER_C2H2_1"/>
    <property type="match status" value="9"/>
</dbReference>
<organism evidence="11 12">
    <name type="scientific">Megaselia scalaris</name>
    <name type="common">Humpbacked fly</name>
    <name type="synonym">Phora scalaris</name>
    <dbReference type="NCBI Taxonomy" id="36166"/>
    <lineage>
        <taxon>Eukaryota</taxon>
        <taxon>Metazoa</taxon>
        <taxon>Ecdysozoa</taxon>
        <taxon>Arthropoda</taxon>
        <taxon>Hexapoda</taxon>
        <taxon>Insecta</taxon>
        <taxon>Pterygota</taxon>
        <taxon>Neoptera</taxon>
        <taxon>Endopterygota</taxon>
        <taxon>Diptera</taxon>
        <taxon>Brachycera</taxon>
        <taxon>Muscomorpha</taxon>
        <taxon>Platypezoidea</taxon>
        <taxon>Phoridae</taxon>
        <taxon>Megaseliini</taxon>
        <taxon>Megaselia</taxon>
    </lineage>
</organism>
<dbReference type="GO" id="GO:0008270">
    <property type="term" value="F:zinc ion binding"/>
    <property type="evidence" value="ECO:0007669"/>
    <property type="project" value="UniProtKB-KW"/>
</dbReference>
<dbReference type="GO" id="GO:0000122">
    <property type="term" value="P:negative regulation of transcription by RNA polymerase II"/>
    <property type="evidence" value="ECO:0007669"/>
    <property type="project" value="UniProtKB-ARBA"/>
</dbReference>
<dbReference type="PROSITE" id="PS50157">
    <property type="entry name" value="ZINC_FINGER_C2H2_2"/>
    <property type="match status" value="9"/>
</dbReference>
<feature type="domain" description="C2H2-type" evidence="10">
    <location>
        <begin position="340"/>
        <end position="367"/>
    </location>
</feature>
<feature type="domain" description="C2H2-type" evidence="10">
    <location>
        <begin position="99"/>
        <end position="133"/>
    </location>
</feature>
<dbReference type="PANTHER" id="PTHR24404:SF114">
    <property type="entry name" value="KLUMPFUSS, ISOFORM B-RELATED"/>
    <property type="match status" value="1"/>
</dbReference>
<dbReference type="FunFam" id="3.30.160.60:FF:001465">
    <property type="entry name" value="Zinc finger protein 560"/>
    <property type="match status" value="1"/>
</dbReference>
<feature type="compositionally biased region" description="Acidic residues" evidence="9">
    <location>
        <begin position="132"/>
        <end position="142"/>
    </location>
</feature>
<evidence type="ECO:0000259" key="10">
    <source>
        <dbReference type="PROSITE" id="PS50157"/>
    </source>
</evidence>
<dbReference type="GO" id="GO:0003700">
    <property type="term" value="F:DNA-binding transcription factor activity"/>
    <property type="evidence" value="ECO:0007669"/>
    <property type="project" value="TreeGrafter"/>
</dbReference>
<evidence type="ECO:0000256" key="4">
    <source>
        <dbReference type="ARBA" id="ARBA00022771"/>
    </source>
</evidence>
<keyword evidence="7" id="KW-0539">Nucleus</keyword>
<keyword evidence="12" id="KW-1185">Reference proteome</keyword>
<keyword evidence="4 8" id="KW-0863">Zinc-finger</keyword>
<feature type="domain" description="C2H2-type" evidence="10">
    <location>
        <begin position="152"/>
        <end position="179"/>
    </location>
</feature>
<dbReference type="STRING" id="36166.T1GBH3"/>
<dbReference type="AlphaFoldDB" id="T1GBH3"/>
<evidence type="ECO:0000256" key="1">
    <source>
        <dbReference type="ARBA" id="ARBA00004123"/>
    </source>
</evidence>
<feature type="domain" description="C2H2-type" evidence="10">
    <location>
        <begin position="283"/>
        <end position="310"/>
    </location>
</feature>
<evidence type="ECO:0000256" key="6">
    <source>
        <dbReference type="ARBA" id="ARBA00023125"/>
    </source>
</evidence>
<feature type="compositionally biased region" description="Low complexity" evidence="9">
    <location>
        <begin position="667"/>
        <end position="676"/>
    </location>
</feature>
<feature type="domain" description="C2H2-type" evidence="10">
    <location>
        <begin position="255"/>
        <end position="282"/>
    </location>
</feature>
<evidence type="ECO:0000313" key="11">
    <source>
        <dbReference type="EnsemblMetazoa" id="MESCA000605-PA"/>
    </source>
</evidence>
<feature type="domain" description="C2H2-type" evidence="10">
    <location>
        <begin position="701"/>
        <end position="724"/>
    </location>
</feature>
<feature type="compositionally biased region" description="Basic residues" evidence="9">
    <location>
        <begin position="576"/>
        <end position="589"/>
    </location>
</feature>
<dbReference type="Proteomes" id="UP000015102">
    <property type="component" value="Unassembled WGS sequence"/>
</dbReference>
<feature type="compositionally biased region" description="Basic residues" evidence="9">
    <location>
        <begin position="427"/>
        <end position="446"/>
    </location>
</feature>
<dbReference type="EMBL" id="CAQQ02140048">
    <property type="status" value="NOT_ANNOTATED_CDS"/>
    <property type="molecule type" value="Genomic_DNA"/>
</dbReference>
<feature type="region of interest" description="Disordered" evidence="9">
    <location>
        <begin position="120"/>
        <end position="142"/>
    </location>
</feature>
<evidence type="ECO:0000256" key="3">
    <source>
        <dbReference type="ARBA" id="ARBA00022737"/>
    </source>
</evidence>
<keyword evidence="6" id="KW-0238">DNA-binding</keyword>
<evidence type="ECO:0000256" key="2">
    <source>
        <dbReference type="ARBA" id="ARBA00022723"/>
    </source>
</evidence>
<dbReference type="InterPro" id="IPR036236">
    <property type="entry name" value="Znf_C2H2_sf"/>
</dbReference>
<evidence type="ECO:0000256" key="5">
    <source>
        <dbReference type="ARBA" id="ARBA00022833"/>
    </source>
</evidence>
<dbReference type="SUPFAM" id="SSF57667">
    <property type="entry name" value="beta-beta-alpha zinc fingers"/>
    <property type="match status" value="4"/>
</dbReference>
<dbReference type="SMART" id="SM00355">
    <property type="entry name" value="ZnF_C2H2"/>
    <property type="match status" value="11"/>
</dbReference>
<dbReference type="HOGENOM" id="CLU_382472_0_0_1"/>
<feature type="region of interest" description="Disordered" evidence="9">
    <location>
        <begin position="419"/>
        <end position="458"/>
    </location>
</feature>
<dbReference type="Gene3D" id="3.30.160.60">
    <property type="entry name" value="Classic Zinc Finger"/>
    <property type="match status" value="5"/>
</dbReference>
<dbReference type="Pfam" id="PF00096">
    <property type="entry name" value="zf-C2H2"/>
    <property type="match status" value="3"/>
</dbReference>
<sequence length="724" mass="82343">PLNDNQIVIPSGNLDRFYENEIGINFAPDTHAGMTTPPYISSSNNHTRKSPSKKSHKKSKSIFKNEYEGSYNDYDIIEQIKEKALQAHHKTHAQNNTNLECKECAEIFYDLTSLQEHEKTNHNFDGSHSEYEPENEDDDSDYSDMDDKYGGYFCKKCGLSFPKKNFLKRHLKTHVKIENHRAMQQIEVEQNGEESVLCCNNCDETFTDPLDLLAHAEAHARTVDYKCVICGEIFSEGEAIRKHLFDIHDNLMTDNSCVLCGKECKDRKALIKHSWDHSSNKDHLCSKCGKNFHNKARLKRHMSSHRDKSVTCDVCNQEFPNGRSLSNHRHSHTSITGKSFPCTTCGKTFGSRSSQQIHVRIHTGEKPYGFCPRAFNQRVVLREHTRSHHSGLDKKRGTYFCPVCQSDLPSSAELTKHLIQHSDQNTAKKRQPVTGPRKYKRRRKLKPHELEREERERLQNSDLEISDFEMSKVTMDDILGISSPNKNSTSTTISGISDSLYSKPRTISNSSDKSIGWQTRFLANTTNHDDTYKFMISNPENTLQTLDTLVVQNNNNLTTTSSSCSDRKPLSETSKSRPKMIHTQKKKKPALITKPATELTDQMDLFSIHKNDFDVINPDPVLPTQISCSPIRGSRRDSCTESDGDVDFGPAPISDQRDRIVCDVQQNSYNSRNNSSVTNGKSGATNPGNHSAKKRRDLNEFECEMCSKSFCDENELLNHVSVHI</sequence>
<evidence type="ECO:0000256" key="7">
    <source>
        <dbReference type="ARBA" id="ARBA00023242"/>
    </source>
</evidence>
<dbReference type="GO" id="GO:0005634">
    <property type="term" value="C:nucleus"/>
    <property type="evidence" value="ECO:0007669"/>
    <property type="project" value="UniProtKB-SubCell"/>
</dbReference>
<feature type="compositionally biased region" description="Polar residues" evidence="9">
    <location>
        <begin position="677"/>
        <end position="689"/>
    </location>
</feature>
<dbReference type="OMA" id="KETNMEV"/>
<feature type="compositionally biased region" description="Basic and acidic residues" evidence="9">
    <location>
        <begin position="447"/>
        <end position="458"/>
    </location>
</feature>
<reference evidence="12" key="1">
    <citation type="submission" date="2013-02" db="EMBL/GenBank/DDBJ databases">
        <authorList>
            <person name="Hughes D."/>
        </authorList>
    </citation>
    <scope>NUCLEOTIDE SEQUENCE</scope>
    <source>
        <strain>Durham</strain>
        <strain evidence="12">NC isolate 2 -- Noor lab</strain>
    </source>
</reference>
<keyword evidence="3" id="KW-0677">Repeat</keyword>
<feature type="region of interest" description="Disordered" evidence="9">
    <location>
        <begin position="35"/>
        <end position="61"/>
    </location>
</feature>
<dbReference type="GO" id="GO:0000978">
    <property type="term" value="F:RNA polymerase II cis-regulatory region sequence-specific DNA binding"/>
    <property type="evidence" value="ECO:0007669"/>
    <property type="project" value="TreeGrafter"/>
</dbReference>
<keyword evidence="5" id="KW-0862">Zinc</keyword>
<evidence type="ECO:0000256" key="9">
    <source>
        <dbReference type="SAM" id="MobiDB-lite"/>
    </source>
</evidence>
<protein>
    <recommendedName>
        <fullName evidence="10">C2H2-type domain-containing protein</fullName>
    </recommendedName>
</protein>
<name>T1GBH3_MEGSC</name>
<evidence type="ECO:0000313" key="12">
    <source>
        <dbReference type="Proteomes" id="UP000015102"/>
    </source>
</evidence>
<comment type="subcellular location">
    <subcellularLocation>
        <location evidence="1">Nucleus</location>
    </subcellularLocation>
</comment>
<reference evidence="11" key="2">
    <citation type="submission" date="2015-06" db="UniProtKB">
        <authorList>
            <consortium name="EnsemblMetazoa"/>
        </authorList>
    </citation>
    <scope>IDENTIFICATION</scope>
</reference>
<feature type="domain" description="C2H2-type" evidence="10">
    <location>
        <begin position="225"/>
        <end position="253"/>
    </location>
</feature>
<feature type="compositionally biased region" description="Basic and acidic residues" evidence="9">
    <location>
        <begin position="120"/>
        <end position="131"/>
    </location>
</feature>
<feature type="compositionally biased region" description="Basic residues" evidence="9">
    <location>
        <begin position="46"/>
        <end position="61"/>
    </location>
</feature>
<proteinExistence type="predicted"/>
<feature type="region of interest" description="Disordered" evidence="9">
    <location>
        <begin position="626"/>
        <end position="694"/>
    </location>
</feature>
<accession>T1GBH3</accession>
<evidence type="ECO:0000256" key="8">
    <source>
        <dbReference type="PROSITE-ProRule" id="PRU00042"/>
    </source>
</evidence>